<reference evidence="9" key="1">
    <citation type="submission" date="2025-08" db="UniProtKB">
        <authorList>
            <consortium name="Ensembl"/>
        </authorList>
    </citation>
    <scope>IDENTIFICATION</scope>
</reference>
<dbReference type="Pfam" id="PF14844">
    <property type="entry name" value="PH_BEACH"/>
    <property type="match status" value="1"/>
</dbReference>
<evidence type="ECO:0000256" key="1">
    <source>
        <dbReference type="ARBA" id="ARBA00004370"/>
    </source>
</evidence>
<dbReference type="Gene3D" id="1.10.1540.10">
    <property type="entry name" value="BEACH domain"/>
    <property type="match status" value="1"/>
</dbReference>
<dbReference type="SUPFAM" id="SSF50729">
    <property type="entry name" value="PH domain-like"/>
    <property type="match status" value="1"/>
</dbReference>
<feature type="compositionally biased region" description="Low complexity" evidence="6">
    <location>
        <begin position="1057"/>
        <end position="1071"/>
    </location>
</feature>
<dbReference type="InterPro" id="IPR001680">
    <property type="entry name" value="WD40_rpt"/>
</dbReference>
<dbReference type="FunFam" id="1.10.1540.10:FF:000001">
    <property type="entry name" value="neurobeachin isoform X1"/>
    <property type="match status" value="1"/>
</dbReference>
<dbReference type="InterPro" id="IPR023362">
    <property type="entry name" value="PH-BEACH_dom"/>
</dbReference>
<feature type="region of interest" description="Disordered" evidence="6">
    <location>
        <begin position="1018"/>
        <end position="1098"/>
    </location>
</feature>
<feature type="region of interest" description="Disordered" evidence="6">
    <location>
        <begin position="466"/>
        <end position="519"/>
    </location>
</feature>
<dbReference type="InterPro" id="IPR010508">
    <property type="entry name" value="NBEA-like_DUF1088"/>
</dbReference>
<dbReference type="SUPFAM" id="SSF81837">
    <property type="entry name" value="BEACH domain"/>
    <property type="match status" value="1"/>
</dbReference>
<dbReference type="Pfam" id="PF20426">
    <property type="entry name" value="NBCH_WD40"/>
    <property type="match status" value="1"/>
</dbReference>
<reference evidence="9" key="2">
    <citation type="submission" date="2025-09" db="UniProtKB">
        <authorList>
            <consortium name="Ensembl"/>
        </authorList>
    </citation>
    <scope>IDENTIFICATION</scope>
</reference>
<evidence type="ECO:0000313" key="10">
    <source>
        <dbReference type="Proteomes" id="UP000694424"/>
    </source>
</evidence>
<dbReference type="InterPro" id="IPR036372">
    <property type="entry name" value="BEACH_dom_sf"/>
</dbReference>
<dbReference type="Proteomes" id="UP000694424">
    <property type="component" value="Unplaced"/>
</dbReference>
<dbReference type="GO" id="GO:0008104">
    <property type="term" value="P:intracellular protein localization"/>
    <property type="evidence" value="ECO:0007669"/>
    <property type="project" value="TreeGrafter"/>
</dbReference>
<dbReference type="GO" id="GO:0005829">
    <property type="term" value="C:cytosol"/>
    <property type="evidence" value="ECO:0007669"/>
    <property type="project" value="TreeGrafter"/>
</dbReference>
<feature type="compositionally biased region" description="Polar residues" evidence="6">
    <location>
        <begin position="474"/>
        <end position="490"/>
    </location>
</feature>
<protein>
    <submittedName>
        <fullName evidence="9">LPS responsive beige-like anchor protein</fullName>
    </submittedName>
</protein>
<comment type="subcellular location">
    <subcellularLocation>
        <location evidence="1">Membrane</location>
    </subcellularLocation>
</comment>
<keyword evidence="10" id="KW-1185">Reference proteome</keyword>
<organism evidence="9 10">
    <name type="scientific">Apteryx owenii</name>
    <name type="common">Little spotted kiwi</name>
    <dbReference type="NCBI Taxonomy" id="8824"/>
    <lineage>
        <taxon>Eukaryota</taxon>
        <taxon>Metazoa</taxon>
        <taxon>Chordata</taxon>
        <taxon>Craniata</taxon>
        <taxon>Vertebrata</taxon>
        <taxon>Euteleostomi</taxon>
        <taxon>Archelosauria</taxon>
        <taxon>Archosauria</taxon>
        <taxon>Dinosauria</taxon>
        <taxon>Saurischia</taxon>
        <taxon>Theropoda</taxon>
        <taxon>Coelurosauria</taxon>
        <taxon>Aves</taxon>
        <taxon>Palaeognathae</taxon>
        <taxon>Apterygiformes</taxon>
        <taxon>Apterygidae</taxon>
        <taxon>Apteryx</taxon>
    </lineage>
</organism>
<evidence type="ECO:0000259" key="8">
    <source>
        <dbReference type="PROSITE" id="PS51783"/>
    </source>
</evidence>
<dbReference type="CDD" id="cd06071">
    <property type="entry name" value="Beach"/>
    <property type="match status" value="1"/>
</dbReference>
<proteinExistence type="predicted"/>
<keyword evidence="2 5" id="KW-0853">WD repeat</keyword>
<dbReference type="InterPro" id="IPR050865">
    <property type="entry name" value="BEACH_Domain"/>
</dbReference>
<evidence type="ECO:0000259" key="7">
    <source>
        <dbReference type="PROSITE" id="PS50197"/>
    </source>
</evidence>
<evidence type="ECO:0000256" key="4">
    <source>
        <dbReference type="ARBA" id="ARBA00023136"/>
    </source>
</evidence>
<dbReference type="InterPro" id="IPR011989">
    <property type="entry name" value="ARM-like"/>
</dbReference>
<dbReference type="Pfam" id="PF06469">
    <property type="entry name" value="DUF1088"/>
    <property type="match status" value="1"/>
</dbReference>
<evidence type="ECO:0000313" key="9">
    <source>
        <dbReference type="Ensembl" id="ENSAOWP00000006527.1"/>
    </source>
</evidence>
<dbReference type="FunFam" id="2.130.10.10:FF:000886">
    <property type="entry name" value="lipopolysaccharide-responsive and beige-like anchor protein isoform X1"/>
    <property type="match status" value="1"/>
</dbReference>
<dbReference type="PANTHER" id="PTHR13743:SF64">
    <property type="entry name" value="LIPOPOLYSACCHARIDE-RESPONSIVE AND BEIGE-LIKE ANCHOR PROTEIN"/>
    <property type="match status" value="1"/>
</dbReference>
<dbReference type="InterPro" id="IPR015943">
    <property type="entry name" value="WD40/YVTN_repeat-like_dom_sf"/>
</dbReference>
<feature type="region of interest" description="Disordered" evidence="6">
    <location>
        <begin position="560"/>
        <end position="583"/>
    </location>
</feature>
<dbReference type="GO" id="GO:0019901">
    <property type="term" value="F:protein kinase binding"/>
    <property type="evidence" value="ECO:0007669"/>
    <property type="project" value="TreeGrafter"/>
</dbReference>
<dbReference type="InterPro" id="IPR016024">
    <property type="entry name" value="ARM-type_fold"/>
</dbReference>
<dbReference type="PROSITE" id="PS50197">
    <property type="entry name" value="BEACH"/>
    <property type="match status" value="1"/>
</dbReference>
<dbReference type="Pfam" id="PF15787">
    <property type="entry name" value="DUF4704"/>
    <property type="match status" value="1"/>
</dbReference>
<dbReference type="Gene3D" id="2.30.29.30">
    <property type="entry name" value="Pleckstrin-homology domain (PH domain)/Phosphotyrosine-binding domain (PTB)"/>
    <property type="match status" value="1"/>
</dbReference>
<dbReference type="CDD" id="cd01201">
    <property type="entry name" value="PH_BEACH"/>
    <property type="match status" value="1"/>
</dbReference>
<dbReference type="InterPro" id="IPR036322">
    <property type="entry name" value="WD40_repeat_dom_sf"/>
</dbReference>
<dbReference type="SUPFAM" id="SSF50978">
    <property type="entry name" value="WD40 repeat-like"/>
    <property type="match status" value="1"/>
</dbReference>
<sequence>RCTALSRSSKAHVTRAVLELCLAFSKYLSNLHNGVPLLKQLCDHVLLNPAIWIHIPAKVQLILYTYLSTEFIGTVNIYNAVRRVGTVLLVMHTLKYYYWVVNPQDRSGITPKGLDGPRPNQKEILSLRAFLLMFIKQLVMKDYGIKEDELQAILNYLLTIHEDDNLMDVLQLLVALMSEHPSSMIPAFDKRNGLRVVYKLLASRSEGIRVQALKVMGYFLKHLAPKRKAEVMLGHGLFSLLAERLMLQTSLITMTTYNVLFEILTEQICTQVIHKQHPDPDSTVKIQNPQVLKVIAILLRNSPQCTETLEVRRAFLSDMIKLFNNSRENRRSLLQCSVWQEWMLSLCCFNPKTSEEQKITEMVYAIFRILLYHAIKYEWGGWRVWVDTLSITHSKVTFEMHKENLSQMYREYQGKEGEGSGIGPSAPIRTISGVSKEAETVGKLPHLELKEAAAAPSCIVDDDMECSTEKNETKPSSVGDQQTHSVSNQGKELEEEDRESAHNLTAVPCSEFSPETEAIKPSVSEISTGIAEAIEDSLSKAHELVQEKAAVTAASLAEQTTLEGETLESPEGLEKSTLDAEEEDDFVDLKEESSMPLPLEEVAETVKEHSSHESQGIKQEKVIEKEPESVLLESKDTGGVDGKKLEMASLSETVSSAVQEIATRMDSEGEKKLEEENILFSETRTAEEDANARVPELAGASEKRIAKLDVSSVASDTERLELKKLITRAPGFFVYKLCIQTSRQQDSLGQELAATSDGQRRDSRSTVFRIPEFKWSLMHQRLLTDLLFSIETDIQMWRSHSTKTVMDFVNSSDNVIFVHNTIHLISQVMDNMIMACGGILPLLSAATSATHELENIEPTQGLSVEASLTFLQRLINLVDVLIFASSLGFTEIESEKNMSSGGILRQCLRLVCAVAVRNCLECQQHAQLKPTGDTVKNQKTMQGLIGTGKSASPVDIVTGGISPIRDHDRLLQDMDINRLRAVVFRDIEDSKQAQFLALAVVYFISVLMVSKYRDILEPQNERRPPNHSQSFKASENGSNETTAPATVVENPSTALGASSSASNDDSESTASVRRRDSGLGEEPASGQTNSSDGVAEEEPLNISAGPDAISEVLCTLSLEVNKSQEGRSEAGTNNSKPATSVPAAKNVNVKDILRSLVRLIPDCTSQTALPKTILPATEFQQHPSDFVNHMHLFVSITDRLEHALEKAAPLLREIFVDFAPFLSRTLLGSHGQELLIEGLVCMKSSSSVVELVMLLCSQEWQNSIQKNAGLAFIELVNEGRLLSQTMKDHLVRVANEAEFILSRQRAEDIHRHAEFESLCAQYSADKREEEKMCDHLIRAAKYRDHVTATQLIQKIINILTDKHGAWGSSFWRLDYWEDDLRRRRRFVHNPLGSTHPEATLKTAGEHGQYEDVLVKGKQSIKSQVLGNQNSESEILLEGDDDTLSSIEDKDLDNFTGPVNLSAPAQLVAPSVVVKGTLSITSSEVYFEVDEEDPSFKKIDPKILAYTEGLHGKWLFSEIRSVFSRRYLLQNTALEIFMANRVAVMFNFPDQATVKKVVNCLPPVGIGTSFGLPQTRRISLASPRQIFKVSNMTQRWQHREISNFEYLMFLNTIAGRTYNDLNQYPVFPWVITNYESEELDLTLPSNFRDLSKPIGALNPKRAAFFAERYESWEDDQVPKFHYGTHYSTASFALTWLLRIEPFTTLFLNLQGGKFDHADRTFSSISRAWRNSQRDTSDIKELIPEFYYLPEIFVNSNNYSLGVMDDGTVVSDVELPPWAKTPEEFVRINRLALESEFVSCQLHQWIDLIFGYKQQGPEAVRSLNVFYYLTYEGAVNLSSITDPVLREAVEAQIRSFGQTPSQLLIEPHPPRSSAMQYLLLQSPLMFTDQAQQDVIMVLKFPSNSPVTHVAANTQPGLATPAVITVTANRLFAVNKWHNLPGAVQDQPYQLPVEIDPLIASNTGMHRRQITDLLDQSIQVHSQCFVITSDNRYILVCGFWDKSFRVYSTDSGKLMQVVFGHWDVVTCLARSESYIGGNCYILSGSRDATLLLWYWNGKTNIIGDNTSGDFATPRAILTGHDYEIICATVCAELGLVISGSKEGPCLIHSMNGDLLRTLEGPENCLRPKLIQASREGHCVIYYENGLFCVFSVNGKLQATMETGDNIKAIQLSRDGQYLLTGGDNGVVMVWQLWDLKQLFAYPGCDAGIRSMALSYDQRCIMTGMASGSIVVFYNDFNRWHHEYQTRY</sequence>
<dbReference type="PROSITE" id="PS50082">
    <property type="entry name" value="WD_REPEATS_2"/>
    <property type="match status" value="1"/>
</dbReference>
<dbReference type="InterPro" id="IPR000409">
    <property type="entry name" value="BEACH_dom"/>
</dbReference>
<dbReference type="Ensembl" id="ENSAOWT00000007377.1">
    <property type="protein sequence ID" value="ENSAOWP00000006527.1"/>
    <property type="gene ID" value="ENSAOWG00000004170.1"/>
</dbReference>
<dbReference type="InterPro" id="IPR011993">
    <property type="entry name" value="PH-like_dom_sf"/>
</dbReference>
<keyword evidence="3" id="KW-0677">Repeat</keyword>
<accession>A0A8B9P3L3</accession>
<dbReference type="PANTHER" id="PTHR13743">
    <property type="entry name" value="BEIGE/BEACH-RELATED"/>
    <property type="match status" value="1"/>
</dbReference>
<dbReference type="FunFam" id="2.30.29.30:FF:000059">
    <property type="entry name" value="neurobeachin isoform X1"/>
    <property type="match status" value="1"/>
</dbReference>
<dbReference type="Pfam" id="PF02138">
    <property type="entry name" value="Beach"/>
    <property type="match status" value="1"/>
</dbReference>
<feature type="domain" description="BEACH-type PH" evidence="8">
    <location>
        <begin position="1453"/>
        <end position="1561"/>
    </location>
</feature>
<evidence type="ECO:0000256" key="5">
    <source>
        <dbReference type="PROSITE-ProRule" id="PRU00221"/>
    </source>
</evidence>
<dbReference type="Gene3D" id="1.25.10.10">
    <property type="entry name" value="Leucine-rich Repeat Variant"/>
    <property type="match status" value="1"/>
</dbReference>
<evidence type="ECO:0000256" key="3">
    <source>
        <dbReference type="ARBA" id="ARBA00022737"/>
    </source>
</evidence>
<dbReference type="InterPro" id="IPR031570">
    <property type="entry name" value="NBEA/BDCP_DUF4704"/>
</dbReference>
<dbReference type="SMART" id="SM01026">
    <property type="entry name" value="Beach"/>
    <property type="match status" value="1"/>
</dbReference>
<evidence type="ECO:0000256" key="6">
    <source>
        <dbReference type="SAM" id="MobiDB-lite"/>
    </source>
</evidence>
<dbReference type="Gene3D" id="2.130.10.10">
    <property type="entry name" value="YVTN repeat-like/Quinoprotein amine dehydrogenase"/>
    <property type="match status" value="1"/>
</dbReference>
<feature type="domain" description="BEACH" evidence="7">
    <location>
        <begin position="1580"/>
        <end position="1869"/>
    </location>
</feature>
<name>A0A8B9P3L3_APTOW</name>
<evidence type="ECO:0000256" key="2">
    <source>
        <dbReference type="ARBA" id="ARBA00022574"/>
    </source>
</evidence>
<dbReference type="PROSITE" id="PS51783">
    <property type="entry name" value="PH_BEACH"/>
    <property type="match status" value="1"/>
</dbReference>
<dbReference type="InterPro" id="IPR046851">
    <property type="entry name" value="NBCH_WD40"/>
</dbReference>
<dbReference type="SMART" id="SM00320">
    <property type="entry name" value="WD40"/>
    <property type="match status" value="5"/>
</dbReference>
<dbReference type="SUPFAM" id="SSF48371">
    <property type="entry name" value="ARM repeat"/>
    <property type="match status" value="1"/>
</dbReference>
<feature type="repeat" description="WD" evidence="5">
    <location>
        <begin position="2156"/>
        <end position="2189"/>
    </location>
</feature>
<feature type="compositionally biased region" description="Polar residues" evidence="6">
    <location>
        <begin position="1026"/>
        <end position="1056"/>
    </location>
</feature>
<keyword evidence="4" id="KW-0472">Membrane</keyword>
<dbReference type="GO" id="GO:0016020">
    <property type="term" value="C:membrane"/>
    <property type="evidence" value="ECO:0007669"/>
    <property type="project" value="UniProtKB-SubCell"/>
</dbReference>